<dbReference type="HAMAP" id="MF_01000">
    <property type="entry name" value="BtuF"/>
    <property type="match status" value="1"/>
</dbReference>
<keyword evidence="3 5" id="KW-0574">Periplasm</keyword>
<comment type="caution">
    <text evidence="7">The sequence shown here is derived from an EMBL/GenBank/DDBJ whole genome shotgun (WGS) entry which is preliminary data.</text>
</comment>
<keyword evidence="8" id="KW-1185">Reference proteome</keyword>
<gene>
    <name evidence="5 7" type="primary">btuF</name>
    <name evidence="7" type="ORF">PGX00_14850</name>
</gene>
<comment type="subcellular location">
    <subcellularLocation>
        <location evidence="5">Periplasm</location>
    </subcellularLocation>
</comment>
<dbReference type="CDD" id="cd01144">
    <property type="entry name" value="BtuF"/>
    <property type="match status" value="1"/>
</dbReference>
<dbReference type="Pfam" id="PF01497">
    <property type="entry name" value="Peripla_BP_2"/>
    <property type="match status" value="1"/>
</dbReference>
<dbReference type="InterPro" id="IPR002491">
    <property type="entry name" value="ABC_transptr_periplasmic_BD"/>
</dbReference>
<evidence type="ECO:0000256" key="1">
    <source>
        <dbReference type="ARBA" id="ARBA00022448"/>
    </source>
</evidence>
<keyword evidence="2 5" id="KW-0732">Signal</keyword>
<dbReference type="EMBL" id="JAQLOI010000001">
    <property type="protein sequence ID" value="MDB1124853.1"/>
    <property type="molecule type" value="Genomic_DNA"/>
</dbReference>
<dbReference type="NCBIfam" id="NF038402">
    <property type="entry name" value="TroA_like"/>
    <property type="match status" value="1"/>
</dbReference>
<feature type="site" description="Important for BtuC binding" evidence="5">
    <location>
        <position position="70"/>
    </location>
</feature>
<dbReference type="PANTHER" id="PTHR30535">
    <property type="entry name" value="VITAMIN B12-BINDING PROTEIN"/>
    <property type="match status" value="1"/>
</dbReference>
<dbReference type="InterPro" id="IPR054828">
    <property type="entry name" value="Vit_B12_bind_prot"/>
</dbReference>
<evidence type="ECO:0000256" key="3">
    <source>
        <dbReference type="ARBA" id="ARBA00022764"/>
    </source>
</evidence>
<name>A0ABT4YTG1_9VIBR</name>
<comment type="similarity">
    <text evidence="5">Belongs to the BtuF family.</text>
</comment>
<sequence>MRFITFVLLFAVSPLAHSIERVISLAPSSTELVYAAGLGDKLVAVSEYSDYPEEAQLLEKVANFDSVNIERIIALNPDLIVAWRSGGSIKSLNQLKGLGFSIYYSDTTYVADIADRIEELSQYADKPDVGRTNAKAFREELKRLQDQYSSGAPISYFYQLSSKPIYTIANNHWPSEVFSLCGGINIFEQSPTPYPQVGLEQVIVKAPQVMFTSPHTVQNTELWTPWQKQIPAVSNKFIWSLNADWLNRPTPRSLKAIEQACQHFEIARKTYSTNQIK</sequence>
<feature type="domain" description="Fe/B12 periplasmic-binding" evidence="6">
    <location>
        <begin position="21"/>
        <end position="268"/>
    </location>
</feature>
<evidence type="ECO:0000256" key="5">
    <source>
        <dbReference type="HAMAP-Rule" id="MF_01000"/>
    </source>
</evidence>
<comment type="caution">
    <text evidence="5">Lacks conserved residue(s) required for the propagation of feature annotation.</text>
</comment>
<reference evidence="7 8" key="1">
    <citation type="submission" date="2023-01" db="EMBL/GenBank/DDBJ databases">
        <title>Vibrio sp. KJ40-1 sp.nov, isolated from marine algae.</title>
        <authorList>
            <person name="Butt M."/>
            <person name="Kim J.M.J."/>
            <person name="Jeon C.O.C."/>
        </authorList>
    </citation>
    <scope>NUCLEOTIDE SEQUENCE [LARGE SCALE GENOMIC DNA]</scope>
    <source>
        <strain evidence="7 8">KJ40-1</strain>
    </source>
</reference>
<dbReference type="RefSeq" id="WP_272137740.1">
    <property type="nucleotide sequence ID" value="NZ_JAQLOI010000001.1"/>
</dbReference>
<evidence type="ECO:0000313" key="7">
    <source>
        <dbReference type="EMBL" id="MDB1124853.1"/>
    </source>
</evidence>
<proteinExistence type="inferred from homology"/>
<comment type="function">
    <text evidence="5">Part of the ABC transporter complex BtuCDF involved in vitamin B12 import. Binds vitamin B12 and delivers it to the periplasmic surface of BtuC.</text>
</comment>
<dbReference type="InterPro" id="IPR050902">
    <property type="entry name" value="ABC_Transporter_SBP"/>
</dbReference>
<keyword evidence="4" id="KW-1015">Disulfide bond</keyword>
<dbReference type="PANTHER" id="PTHR30535:SF34">
    <property type="entry name" value="MOLYBDATE-BINDING PROTEIN MOLA"/>
    <property type="match status" value="1"/>
</dbReference>
<keyword evidence="1 5" id="KW-0813">Transport</keyword>
<dbReference type="NCBIfam" id="NF002894">
    <property type="entry name" value="PRK03379.1"/>
    <property type="match status" value="1"/>
</dbReference>
<dbReference type="InterPro" id="IPR023544">
    <property type="entry name" value="ABC_transptr_vit_B12-bd"/>
</dbReference>
<evidence type="ECO:0000313" key="8">
    <source>
        <dbReference type="Proteomes" id="UP001210678"/>
    </source>
</evidence>
<feature type="binding site" evidence="5">
    <location>
        <position position="48"/>
    </location>
    <ligand>
        <name>cyanocob(III)alamin</name>
        <dbReference type="ChEBI" id="CHEBI:17439"/>
    </ligand>
</feature>
<comment type="subunit">
    <text evidence="5">The complex is composed of two ATP-binding proteins (BtuD), two transmembrane proteins (BtuC) and a solute-binding protein (BtuF).</text>
</comment>
<organism evidence="7 8">
    <name type="scientific">Vibrio algarum</name>
    <dbReference type="NCBI Taxonomy" id="3020714"/>
    <lineage>
        <taxon>Bacteria</taxon>
        <taxon>Pseudomonadati</taxon>
        <taxon>Pseudomonadota</taxon>
        <taxon>Gammaproteobacteria</taxon>
        <taxon>Vibrionales</taxon>
        <taxon>Vibrionaceae</taxon>
        <taxon>Vibrio</taxon>
    </lineage>
</organism>
<evidence type="ECO:0000256" key="4">
    <source>
        <dbReference type="ARBA" id="ARBA00023157"/>
    </source>
</evidence>
<feature type="site" description="Important for BtuC binding" evidence="5">
    <location>
        <position position="200"/>
    </location>
</feature>
<evidence type="ECO:0000259" key="6">
    <source>
        <dbReference type="PROSITE" id="PS50983"/>
    </source>
</evidence>
<dbReference type="Gene3D" id="3.40.50.1980">
    <property type="entry name" value="Nitrogenase molybdenum iron protein domain"/>
    <property type="match status" value="2"/>
</dbReference>
<dbReference type="SUPFAM" id="SSF53807">
    <property type="entry name" value="Helical backbone' metal receptor"/>
    <property type="match status" value="1"/>
</dbReference>
<accession>A0ABT4YTG1</accession>
<protein>
    <recommendedName>
        <fullName evidence="5">Vitamin B12-binding protein</fullName>
    </recommendedName>
</protein>
<dbReference type="PROSITE" id="PS50983">
    <property type="entry name" value="FE_B12_PBP"/>
    <property type="match status" value="1"/>
</dbReference>
<dbReference type="Proteomes" id="UP001210678">
    <property type="component" value="Unassembled WGS sequence"/>
</dbReference>
<evidence type="ECO:0000256" key="2">
    <source>
        <dbReference type="ARBA" id="ARBA00022729"/>
    </source>
</evidence>